<reference evidence="2" key="2">
    <citation type="submission" date="2019-03" db="EMBL/GenBank/DDBJ databases">
        <authorList>
            <person name="Yan Y.-Q."/>
            <person name="Du Z.-J."/>
        </authorList>
    </citation>
    <scope>NUCLEOTIDE SEQUENCE</scope>
    <source>
        <strain evidence="2">PP-F2FG21</strain>
    </source>
</reference>
<dbReference type="InterPro" id="IPR032710">
    <property type="entry name" value="NTF2-like_dom_sf"/>
</dbReference>
<dbReference type="OrthoDB" id="582835at2"/>
<dbReference type="Proteomes" id="UP000583101">
    <property type="component" value="Unassembled WGS sequence"/>
</dbReference>
<accession>A0A4Y8A829</accession>
<evidence type="ECO:0000313" key="3">
    <source>
        <dbReference type="Proteomes" id="UP000297248"/>
    </source>
</evidence>
<evidence type="ECO:0000313" key="4">
    <source>
        <dbReference type="Proteomes" id="UP000583101"/>
    </source>
</evidence>
<evidence type="ECO:0000313" key="1">
    <source>
        <dbReference type="EMBL" id="MBB3971152.1"/>
    </source>
</evidence>
<dbReference type="SUPFAM" id="SSF54427">
    <property type="entry name" value="NTF2-like"/>
    <property type="match status" value="1"/>
</dbReference>
<reference evidence="2 3" key="1">
    <citation type="journal article" date="2016" name="Int. J. Syst. Evol. Microbiol.">
        <title>Proposal of Mucilaginibacter phyllosphaerae sp. nov. isolated from the phyllosphere of Galium album.</title>
        <authorList>
            <person name="Aydogan E.L."/>
            <person name="Busse H.J."/>
            <person name="Moser G."/>
            <person name="Muller C."/>
            <person name="Kampfer P."/>
            <person name="Glaeser S.P."/>
        </authorList>
    </citation>
    <scope>NUCLEOTIDE SEQUENCE [LARGE SCALE GENOMIC DNA]</scope>
    <source>
        <strain evidence="2 3">PP-F2FG21</strain>
    </source>
</reference>
<evidence type="ECO:0000313" key="2">
    <source>
        <dbReference type="EMBL" id="TEW63877.1"/>
    </source>
</evidence>
<organism evidence="2 3">
    <name type="scientific">Mucilaginibacter phyllosphaerae</name>
    <dbReference type="NCBI Taxonomy" id="1812349"/>
    <lineage>
        <taxon>Bacteria</taxon>
        <taxon>Pseudomonadati</taxon>
        <taxon>Bacteroidota</taxon>
        <taxon>Sphingobacteriia</taxon>
        <taxon>Sphingobacteriales</taxon>
        <taxon>Sphingobacteriaceae</taxon>
        <taxon>Mucilaginibacter</taxon>
    </lineage>
</organism>
<name>A0A4Y8A829_9SPHI</name>
<dbReference type="Gene3D" id="3.10.450.50">
    <property type="match status" value="1"/>
</dbReference>
<dbReference type="Proteomes" id="UP000297248">
    <property type="component" value="Unassembled WGS sequence"/>
</dbReference>
<dbReference type="EMBL" id="JACIEG010000008">
    <property type="protein sequence ID" value="MBB3971152.1"/>
    <property type="molecule type" value="Genomic_DNA"/>
</dbReference>
<comment type="caution">
    <text evidence="2">The sequence shown here is derived from an EMBL/GenBank/DDBJ whole genome shotgun (WGS) entry which is preliminary data.</text>
</comment>
<dbReference type="AlphaFoldDB" id="A0A4Y8A829"/>
<dbReference type="RefSeq" id="WP_134338101.1">
    <property type="nucleotide sequence ID" value="NZ_BMCZ01000008.1"/>
</dbReference>
<reference evidence="1 4" key="3">
    <citation type="submission" date="2020-08" db="EMBL/GenBank/DDBJ databases">
        <title>Genomic Encyclopedia of Type Strains, Phase IV (KMG-IV): sequencing the most valuable type-strain genomes for metagenomic binning, comparative biology and taxonomic classification.</title>
        <authorList>
            <person name="Goeker M."/>
        </authorList>
    </citation>
    <scope>NUCLEOTIDE SEQUENCE [LARGE SCALE GENOMIC DNA]</scope>
    <source>
        <strain evidence="1 4">DSM 100995</strain>
    </source>
</reference>
<dbReference type="EMBL" id="SNQG01000008">
    <property type="protein sequence ID" value="TEW63877.1"/>
    <property type="molecule type" value="Genomic_DNA"/>
</dbReference>
<keyword evidence="4" id="KW-1185">Reference proteome</keyword>
<proteinExistence type="predicted"/>
<gene>
    <name evidence="2" type="ORF">E2R65_19155</name>
    <name evidence="1" type="ORF">GGR35_003779</name>
</gene>
<sequence length="125" mass="14311">MQKQQNIIKSYINAYNNFGIDGMLATLDESIVFENITDGKLTMTLKGINEFKIQAEYGKALFSSRRQTITDFKDASQHTEIEINYHAVLATDLPNGMKKGHELNLKGRSIFKFTENKIVYIRDES</sequence>
<protein>
    <submittedName>
        <fullName evidence="1">HD-GYP domain-containing protein (C-di-GMP phosphodiesterase class II)</fullName>
    </submittedName>
    <submittedName>
        <fullName evidence="2">Nuclear transport factor 2 family protein</fullName>
    </submittedName>
</protein>